<dbReference type="InterPro" id="IPR052192">
    <property type="entry name" value="Insect_Ionotropic_Sensory_Rcpt"/>
</dbReference>
<protein>
    <submittedName>
        <fullName evidence="9">Uncharacterized protein</fullName>
    </submittedName>
</protein>
<evidence type="ECO:0000256" key="4">
    <source>
        <dbReference type="ARBA" id="ARBA00022989"/>
    </source>
</evidence>
<dbReference type="GO" id="GO:0005886">
    <property type="term" value="C:plasma membrane"/>
    <property type="evidence" value="ECO:0007669"/>
    <property type="project" value="UniProtKB-SubCell"/>
</dbReference>
<keyword evidence="4 8" id="KW-1133">Transmembrane helix</keyword>
<keyword evidence="2" id="KW-1003">Cell membrane</keyword>
<dbReference type="AlphaFoldDB" id="A0A9D4Q2K4"/>
<keyword evidence="3 8" id="KW-0812">Transmembrane</keyword>
<reference evidence="9" key="1">
    <citation type="journal article" date="2020" name="Cell">
        <title>Large-Scale Comparative Analyses of Tick Genomes Elucidate Their Genetic Diversity and Vector Capacities.</title>
        <authorList>
            <consortium name="Tick Genome and Microbiome Consortium (TIGMIC)"/>
            <person name="Jia N."/>
            <person name="Wang J."/>
            <person name="Shi W."/>
            <person name="Du L."/>
            <person name="Sun Y."/>
            <person name="Zhan W."/>
            <person name="Jiang J.F."/>
            <person name="Wang Q."/>
            <person name="Zhang B."/>
            <person name="Ji P."/>
            <person name="Bell-Sakyi L."/>
            <person name="Cui X.M."/>
            <person name="Yuan T.T."/>
            <person name="Jiang B.G."/>
            <person name="Yang W.F."/>
            <person name="Lam T.T."/>
            <person name="Chang Q.C."/>
            <person name="Ding S.J."/>
            <person name="Wang X.J."/>
            <person name="Zhu J.G."/>
            <person name="Ruan X.D."/>
            <person name="Zhao L."/>
            <person name="Wei J.T."/>
            <person name="Ye R.Z."/>
            <person name="Que T.C."/>
            <person name="Du C.H."/>
            <person name="Zhou Y.H."/>
            <person name="Cheng J.X."/>
            <person name="Dai P.F."/>
            <person name="Guo W.B."/>
            <person name="Han X.H."/>
            <person name="Huang E.J."/>
            <person name="Li L.F."/>
            <person name="Wei W."/>
            <person name="Gao Y.C."/>
            <person name="Liu J.Z."/>
            <person name="Shao H.Z."/>
            <person name="Wang X."/>
            <person name="Wang C.C."/>
            <person name="Yang T.C."/>
            <person name="Huo Q.B."/>
            <person name="Li W."/>
            <person name="Chen H.Y."/>
            <person name="Chen S.E."/>
            <person name="Zhou L.G."/>
            <person name="Ni X.B."/>
            <person name="Tian J.H."/>
            <person name="Sheng Y."/>
            <person name="Liu T."/>
            <person name="Pan Y.S."/>
            <person name="Xia L.Y."/>
            <person name="Li J."/>
            <person name="Zhao F."/>
            <person name="Cao W.C."/>
        </authorList>
    </citation>
    <scope>NUCLEOTIDE SEQUENCE</scope>
    <source>
        <strain evidence="9">Rsan-2018</strain>
    </source>
</reference>
<evidence type="ECO:0000256" key="3">
    <source>
        <dbReference type="ARBA" id="ARBA00022692"/>
    </source>
</evidence>
<evidence type="ECO:0000256" key="5">
    <source>
        <dbReference type="ARBA" id="ARBA00023136"/>
    </source>
</evidence>
<comment type="caution">
    <text evidence="9">The sequence shown here is derived from an EMBL/GenBank/DDBJ whole genome shotgun (WGS) entry which is preliminary data.</text>
</comment>
<dbReference type="PANTHER" id="PTHR42643:SF38">
    <property type="entry name" value="IONOTROPIC RECEPTOR 100A"/>
    <property type="match status" value="1"/>
</dbReference>
<proteinExistence type="predicted"/>
<dbReference type="EMBL" id="JABSTV010001249">
    <property type="protein sequence ID" value="KAH7963198.1"/>
    <property type="molecule type" value="Genomic_DNA"/>
</dbReference>
<evidence type="ECO:0000313" key="10">
    <source>
        <dbReference type="Proteomes" id="UP000821837"/>
    </source>
</evidence>
<reference evidence="9" key="2">
    <citation type="submission" date="2021-09" db="EMBL/GenBank/DDBJ databases">
        <authorList>
            <person name="Jia N."/>
            <person name="Wang J."/>
            <person name="Shi W."/>
            <person name="Du L."/>
            <person name="Sun Y."/>
            <person name="Zhan W."/>
            <person name="Jiang J."/>
            <person name="Wang Q."/>
            <person name="Zhang B."/>
            <person name="Ji P."/>
            <person name="Sakyi L.B."/>
            <person name="Cui X."/>
            <person name="Yuan T."/>
            <person name="Jiang B."/>
            <person name="Yang W."/>
            <person name="Lam T.T.-Y."/>
            <person name="Chang Q."/>
            <person name="Ding S."/>
            <person name="Wang X."/>
            <person name="Zhu J."/>
            <person name="Ruan X."/>
            <person name="Zhao L."/>
            <person name="Wei J."/>
            <person name="Que T."/>
            <person name="Du C."/>
            <person name="Cheng J."/>
            <person name="Dai P."/>
            <person name="Han X."/>
            <person name="Huang E."/>
            <person name="Gao Y."/>
            <person name="Liu J."/>
            <person name="Shao H."/>
            <person name="Ye R."/>
            <person name="Li L."/>
            <person name="Wei W."/>
            <person name="Wang X."/>
            <person name="Wang C."/>
            <person name="Huo Q."/>
            <person name="Li W."/>
            <person name="Guo W."/>
            <person name="Chen H."/>
            <person name="Chen S."/>
            <person name="Zhou L."/>
            <person name="Zhou L."/>
            <person name="Ni X."/>
            <person name="Tian J."/>
            <person name="Zhou Y."/>
            <person name="Sheng Y."/>
            <person name="Liu T."/>
            <person name="Pan Y."/>
            <person name="Xia L."/>
            <person name="Li J."/>
            <person name="Zhao F."/>
            <person name="Cao W."/>
        </authorList>
    </citation>
    <scope>NUCLEOTIDE SEQUENCE</scope>
    <source>
        <strain evidence="9">Rsan-2018</strain>
        <tissue evidence="9">Larvae</tissue>
    </source>
</reference>
<evidence type="ECO:0000256" key="6">
    <source>
        <dbReference type="ARBA" id="ARBA00023170"/>
    </source>
</evidence>
<evidence type="ECO:0000256" key="7">
    <source>
        <dbReference type="ARBA" id="ARBA00023180"/>
    </source>
</evidence>
<evidence type="ECO:0000313" key="9">
    <source>
        <dbReference type="EMBL" id="KAH7963198.1"/>
    </source>
</evidence>
<keyword evidence="6" id="KW-0675">Receptor</keyword>
<keyword evidence="10" id="KW-1185">Reference proteome</keyword>
<organism evidence="9 10">
    <name type="scientific">Rhipicephalus sanguineus</name>
    <name type="common">Brown dog tick</name>
    <name type="synonym">Ixodes sanguineus</name>
    <dbReference type="NCBI Taxonomy" id="34632"/>
    <lineage>
        <taxon>Eukaryota</taxon>
        <taxon>Metazoa</taxon>
        <taxon>Ecdysozoa</taxon>
        <taxon>Arthropoda</taxon>
        <taxon>Chelicerata</taxon>
        <taxon>Arachnida</taxon>
        <taxon>Acari</taxon>
        <taxon>Parasitiformes</taxon>
        <taxon>Ixodida</taxon>
        <taxon>Ixodoidea</taxon>
        <taxon>Ixodidae</taxon>
        <taxon>Rhipicephalinae</taxon>
        <taxon>Rhipicephalus</taxon>
        <taxon>Rhipicephalus</taxon>
    </lineage>
</organism>
<keyword evidence="7" id="KW-0325">Glycoprotein</keyword>
<sequence length="290" mass="32466">MDLRRASVRSAFLGWSLGSILLANLINGTVKGSLVVQTPAVRIDSVADVMRLRPPPTPYTLKTGFLEKALEESPRAEFRAMHALMVRKGSFLVNYMDMVSPRTFDALMAGTGVQVSTEVAIVEHYHAACSSSGRRFHIAREPILEMMLTWYSSRSLPTCFLRQMELRTMWLTESGLPFYRRERFLSKIRSCVLRKRSARSEVQEHEALSLRDVKAAFYMPLALVAAAMVAFAAELLVAARCREVLASSQKVPGSATRRGRKEAWNHRDRATAPSVTGNASRLIVHLENII</sequence>
<accession>A0A9D4Q2K4</accession>
<dbReference type="VEuPathDB" id="VectorBase:RSAN_056612"/>
<dbReference type="Proteomes" id="UP000821837">
    <property type="component" value="Chromosome 3"/>
</dbReference>
<dbReference type="PANTHER" id="PTHR42643">
    <property type="entry name" value="IONOTROPIC RECEPTOR 20A-RELATED"/>
    <property type="match status" value="1"/>
</dbReference>
<feature type="transmembrane region" description="Helical" evidence="8">
    <location>
        <begin position="217"/>
        <end position="239"/>
    </location>
</feature>
<name>A0A9D4Q2K4_RHISA</name>
<evidence type="ECO:0000256" key="1">
    <source>
        <dbReference type="ARBA" id="ARBA00004651"/>
    </source>
</evidence>
<gene>
    <name evidence="9" type="ORF">HPB52_019974</name>
</gene>
<keyword evidence="5 8" id="KW-0472">Membrane</keyword>
<evidence type="ECO:0000256" key="8">
    <source>
        <dbReference type="SAM" id="Phobius"/>
    </source>
</evidence>
<evidence type="ECO:0000256" key="2">
    <source>
        <dbReference type="ARBA" id="ARBA00022475"/>
    </source>
</evidence>
<comment type="subcellular location">
    <subcellularLocation>
        <location evidence="1">Cell membrane</location>
        <topology evidence="1">Multi-pass membrane protein</topology>
    </subcellularLocation>
</comment>